<dbReference type="InterPro" id="IPR036388">
    <property type="entry name" value="WH-like_DNA-bd_sf"/>
</dbReference>
<name>A0ABW1F3J0_9ACTN</name>
<sequence>MPFAGVSHRSDRATLNFAAHQRVSPARGPLPGLVTAARFTRALSPRRTVRAADTTEQGGFSNSYGDEIQLEDVDDVRPVAMYLAAHRRGLGTVFTLLVFDLDASRGGPGQVAADETRLRELLLSAGVPAVVATSGPSGGRHLWTACPAGLGPHLVARIARAAEQLCPSLDIAPLLNPRTGCVRPPGAAHRAGGHSVLAEDDVNIAVRVLQRGATPTAFGRLAQSLEALARAAGLLPEPLAEGGEGGVPASITARGPVQRAIVTDREGGLRLDVPRRPLGPAALRALTHRPAPSDDHSVLVHCRARSLALAGGTLADLRMLVRDHTATPALEWLRTARSVTGGRAPLDEREAERRIKRTWYLAVQDAARMPRGCEQGNRTYSEVLADVTDLIARAEAAGDERWTRPSGPSDLAAVYAVAHLMLLAGTTEVTADCRRLGVLMNRSHETANQAIHRTVADGWFTVLEEADLQQGTARRITLASVHVCTADHRHVCAVTQCPERTAAPMDLRSEVTARIVVQQGDIWHRIGHHARRMLLDVEDKVVATTGELLATSPYSGPTARRHLAALAELGLIEQDKASRWRRTDRTLAQAARGARVLGRVADLAVRTIIDQAVAAWWAAHVDWSRLDRASKRRLGARPSADQGVLPGADPTARAYPQIAETTDDGRLVLRADHQRAWAIEAERLGAAGLWERAVQLQDQDQVVDPPRLHQVELAH</sequence>
<dbReference type="CDD" id="cd00525">
    <property type="entry name" value="AE_Prim_S_like"/>
    <property type="match status" value="1"/>
</dbReference>
<reference evidence="2" key="1">
    <citation type="journal article" date="2019" name="Int. J. Syst. Evol. Microbiol.">
        <title>The Global Catalogue of Microorganisms (GCM) 10K type strain sequencing project: providing services to taxonomists for standard genome sequencing and annotation.</title>
        <authorList>
            <consortium name="The Broad Institute Genomics Platform"/>
            <consortium name="The Broad Institute Genome Sequencing Center for Infectious Disease"/>
            <person name="Wu L."/>
            <person name="Ma J."/>
        </authorList>
    </citation>
    <scope>NUCLEOTIDE SEQUENCE [LARGE SCALE GENOMIC DNA]</scope>
    <source>
        <strain evidence="2">CGMCC 4.1469</strain>
    </source>
</reference>
<protein>
    <submittedName>
        <fullName evidence="1">Uncharacterized protein</fullName>
    </submittedName>
</protein>
<gene>
    <name evidence="1" type="ORF">ACFP0N_27715</name>
</gene>
<proteinExistence type="predicted"/>
<dbReference type="EMBL" id="JBHSOD010000044">
    <property type="protein sequence ID" value="MFC5888761.1"/>
    <property type="molecule type" value="Genomic_DNA"/>
</dbReference>
<dbReference type="RefSeq" id="WP_345330307.1">
    <property type="nucleotide sequence ID" value="NZ_BAAAVH010000111.1"/>
</dbReference>
<comment type="caution">
    <text evidence="1">The sequence shown here is derived from an EMBL/GenBank/DDBJ whole genome shotgun (WGS) entry which is preliminary data.</text>
</comment>
<keyword evidence="2" id="KW-1185">Reference proteome</keyword>
<dbReference type="Proteomes" id="UP001596067">
    <property type="component" value="Unassembled WGS sequence"/>
</dbReference>
<evidence type="ECO:0000313" key="1">
    <source>
        <dbReference type="EMBL" id="MFC5888761.1"/>
    </source>
</evidence>
<evidence type="ECO:0000313" key="2">
    <source>
        <dbReference type="Proteomes" id="UP001596067"/>
    </source>
</evidence>
<dbReference type="Gene3D" id="1.10.10.10">
    <property type="entry name" value="Winged helix-like DNA-binding domain superfamily/Winged helix DNA-binding domain"/>
    <property type="match status" value="1"/>
</dbReference>
<accession>A0ABW1F3J0</accession>
<organism evidence="1 2">
    <name type="scientific">Kitasatospora aburaviensis</name>
    <dbReference type="NCBI Taxonomy" id="67265"/>
    <lineage>
        <taxon>Bacteria</taxon>
        <taxon>Bacillati</taxon>
        <taxon>Actinomycetota</taxon>
        <taxon>Actinomycetes</taxon>
        <taxon>Kitasatosporales</taxon>
        <taxon>Streptomycetaceae</taxon>
        <taxon>Kitasatospora</taxon>
    </lineage>
</organism>